<dbReference type="InterPro" id="IPR003156">
    <property type="entry name" value="DHHA1_dom"/>
</dbReference>
<proteinExistence type="predicted"/>
<evidence type="ECO:0008006" key="5">
    <source>
        <dbReference type="Google" id="ProtNLM"/>
    </source>
</evidence>
<feature type="compositionally biased region" description="Acidic residues" evidence="1">
    <location>
        <begin position="309"/>
        <end position="325"/>
    </location>
</feature>
<dbReference type="Pfam" id="PF02272">
    <property type="entry name" value="DHHA1"/>
    <property type="match status" value="1"/>
</dbReference>
<dbReference type="GO" id="GO:0003676">
    <property type="term" value="F:nucleic acid binding"/>
    <property type="evidence" value="ECO:0007669"/>
    <property type="project" value="InterPro"/>
</dbReference>
<dbReference type="InterPro" id="IPR051319">
    <property type="entry name" value="Oligoribo/pAp-PDE_c-di-AMP_PDE"/>
</dbReference>
<evidence type="ECO:0000259" key="2">
    <source>
        <dbReference type="Pfam" id="PF01368"/>
    </source>
</evidence>
<feature type="region of interest" description="Disordered" evidence="1">
    <location>
        <begin position="254"/>
        <end position="277"/>
    </location>
</feature>
<accession>A0A6B1DBG1</accession>
<dbReference type="PANTHER" id="PTHR47618">
    <property type="entry name" value="BIFUNCTIONAL OLIGORIBONUCLEASE AND PAP PHOSPHATASE NRNA"/>
    <property type="match status" value="1"/>
</dbReference>
<dbReference type="PANTHER" id="PTHR47618:SF1">
    <property type="entry name" value="BIFUNCTIONAL OLIGORIBONUCLEASE AND PAP PHOSPHATASE NRNA"/>
    <property type="match status" value="1"/>
</dbReference>
<dbReference type="InterPro" id="IPR038763">
    <property type="entry name" value="DHH_sf"/>
</dbReference>
<dbReference type="Pfam" id="PF01368">
    <property type="entry name" value="DHH"/>
    <property type="match status" value="1"/>
</dbReference>
<organism evidence="4">
    <name type="scientific">Caldilineaceae bacterium SB0661_bin_32</name>
    <dbReference type="NCBI Taxonomy" id="2605255"/>
    <lineage>
        <taxon>Bacteria</taxon>
        <taxon>Bacillati</taxon>
        <taxon>Chloroflexota</taxon>
        <taxon>Caldilineae</taxon>
        <taxon>Caldilineales</taxon>
        <taxon>Caldilineaceae</taxon>
    </lineage>
</organism>
<evidence type="ECO:0000313" key="4">
    <source>
        <dbReference type="EMBL" id="MYC96773.1"/>
    </source>
</evidence>
<feature type="compositionally biased region" description="Acidic residues" evidence="1">
    <location>
        <begin position="258"/>
        <end position="275"/>
    </location>
</feature>
<name>A0A6B1DBG1_9CHLR</name>
<gene>
    <name evidence="4" type="ORF">F4X14_17545</name>
</gene>
<feature type="region of interest" description="Disordered" evidence="1">
    <location>
        <begin position="296"/>
        <end position="328"/>
    </location>
</feature>
<dbReference type="EMBL" id="VXMH01000096">
    <property type="protein sequence ID" value="MYC96773.1"/>
    <property type="molecule type" value="Genomic_DNA"/>
</dbReference>
<feature type="domain" description="DDH" evidence="2">
    <location>
        <begin position="40"/>
        <end position="193"/>
    </location>
</feature>
<dbReference type="AlphaFoldDB" id="A0A6B1DBG1"/>
<reference evidence="4" key="1">
    <citation type="submission" date="2019-09" db="EMBL/GenBank/DDBJ databases">
        <title>Characterisation of the sponge microbiome using genome-centric metagenomics.</title>
        <authorList>
            <person name="Engelberts J.P."/>
            <person name="Robbins S.J."/>
            <person name="De Goeij J.M."/>
            <person name="Aranda M."/>
            <person name="Bell S.C."/>
            <person name="Webster N.S."/>
        </authorList>
    </citation>
    <scope>NUCLEOTIDE SEQUENCE</scope>
    <source>
        <strain evidence="4">SB0661_bin_32</strain>
    </source>
</reference>
<dbReference type="InterPro" id="IPR001667">
    <property type="entry name" value="DDH_dom"/>
</dbReference>
<comment type="caution">
    <text evidence="4">The sequence shown here is derived from an EMBL/GenBank/DDBJ whole genome shotgun (WGS) entry which is preliminary data.</text>
</comment>
<evidence type="ECO:0000259" key="3">
    <source>
        <dbReference type="Pfam" id="PF02272"/>
    </source>
</evidence>
<feature type="domain" description="DHHA1" evidence="3">
    <location>
        <begin position="341"/>
        <end position="431"/>
    </location>
</feature>
<sequence length="448" mass="49149">MEETPTMLLSLPEGFGARRRSATERRIQQIVELVEEKENLLVLMHNDPDPDAIASARAMEEILRIHAPETRVTLGHGGIIGRAENQTMADEIVPDKVRISQRAAAEEMSVYDGVMLVDTQPVAANHLLWSTDYPGKEVLAAIDHHPPRRSQLRAKVHDVRPEVGATSTLLCEYLAVAEVPVDTRLATALFYGIKSDTLGLSRHTSTLDIWAYSTLRHLVETDLLNRIEHVQVPRTYFRSISDALANTTIYTVSMPSAVDEEDDEEAEEVLDEDEENGYKSDLERFDLDIIALSRMLAPGSHSPPSNLQDGDEDTGEDDGEPEDDSERTGDIAVSLLFDMPRPDMAAEVADLLMRMENVAWVVCLGIYGDQGVMSVRAADSNAKAGRLVRIIAGRNGSAGGHNTMAGGRIHLPDKTPAERIAELHALVPRFLKELGAGDDVGVALLEAE</sequence>
<dbReference type="Gene3D" id="3.90.1640.10">
    <property type="entry name" value="inorganic pyrophosphatase (n-terminal core)"/>
    <property type="match status" value="1"/>
</dbReference>
<evidence type="ECO:0000256" key="1">
    <source>
        <dbReference type="SAM" id="MobiDB-lite"/>
    </source>
</evidence>
<dbReference type="SUPFAM" id="SSF64182">
    <property type="entry name" value="DHH phosphoesterases"/>
    <property type="match status" value="1"/>
</dbReference>
<protein>
    <recommendedName>
        <fullName evidence="5">DDH domain-containing protein</fullName>
    </recommendedName>
</protein>